<dbReference type="PROSITE" id="PS51318">
    <property type="entry name" value="TAT"/>
    <property type="match status" value="1"/>
</dbReference>
<gene>
    <name evidence="2" type="ORF">SAMN05660359_02770</name>
</gene>
<evidence type="ECO:0000313" key="2">
    <source>
        <dbReference type="EMBL" id="SFO33799.1"/>
    </source>
</evidence>
<reference evidence="3" key="1">
    <citation type="submission" date="2016-10" db="EMBL/GenBank/DDBJ databases">
        <authorList>
            <person name="Varghese N."/>
            <person name="Submissions S."/>
        </authorList>
    </citation>
    <scope>NUCLEOTIDE SEQUENCE [LARGE SCALE GENOMIC DNA]</scope>
    <source>
        <strain evidence="3">DSM 43161</strain>
    </source>
</reference>
<proteinExistence type="predicted"/>
<dbReference type="InterPro" id="IPR006311">
    <property type="entry name" value="TAT_signal"/>
</dbReference>
<keyword evidence="1" id="KW-1133">Transmembrane helix</keyword>
<keyword evidence="1" id="KW-0812">Transmembrane</keyword>
<feature type="transmembrane region" description="Helical" evidence="1">
    <location>
        <begin position="74"/>
        <end position="93"/>
    </location>
</feature>
<evidence type="ECO:0000313" key="3">
    <source>
        <dbReference type="Proteomes" id="UP000183642"/>
    </source>
</evidence>
<dbReference type="RefSeq" id="WP_075014090.1">
    <property type="nucleotide sequence ID" value="NZ_FOWE01000006.1"/>
</dbReference>
<protein>
    <submittedName>
        <fullName evidence="2">Uncharacterized protein</fullName>
    </submittedName>
</protein>
<feature type="transmembrane region" description="Helical" evidence="1">
    <location>
        <begin position="42"/>
        <end position="62"/>
    </location>
</feature>
<name>A0A1I5GD64_9ACTN</name>
<organism evidence="2 3">
    <name type="scientific">Geodermatophilus obscurus</name>
    <dbReference type="NCBI Taxonomy" id="1861"/>
    <lineage>
        <taxon>Bacteria</taxon>
        <taxon>Bacillati</taxon>
        <taxon>Actinomycetota</taxon>
        <taxon>Actinomycetes</taxon>
        <taxon>Geodermatophilales</taxon>
        <taxon>Geodermatophilaceae</taxon>
        <taxon>Geodermatophilus</taxon>
    </lineage>
</organism>
<keyword evidence="1" id="KW-0472">Membrane</keyword>
<keyword evidence="3" id="KW-1185">Reference proteome</keyword>
<dbReference type="AlphaFoldDB" id="A0A1I5GD64"/>
<sequence>MTEPRPPWSRRRRRLLAGLAFGAAAGGLGAVALPAEAGVTAAYLGALCAFLLVAAAVVFVAIPGPDTLGELVRTTPLAGAVCVVAVLIALSTEGQSLRWLWWLAAAAGAVWVAAAVWLTRRG</sequence>
<dbReference type="EMBL" id="FOWE01000006">
    <property type="protein sequence ID" value="SFO33799.1"/>
    <property type="molecule type" value="Genomic_DNA"/>
</dbReference>
<feature type="transmembrane region" description="Helical" evidence="1">
    <location>
        <begin position="99"/>
        <end position="118"/>
    </location>
</feature>
<accession>A0A1I5GD64</accession>
<dbReference type="Proteomes" id="UP000183642">
    <property type="component" value="Unassembled WGS sequence"/>
</dbReference>
<evidence type="ECO:0000256" key="1">
    <source>
        <dbReference type="SAM" id="Phobius"/>
    </source>
</evidence>